<dbReference type="GO" id="GO:0005524">
    <property type="term" value="F:ATP binding"/>
    <property type="evidence" value="ECO:0007669"/>
    <property type="project" value="UniProtKB-KW"/>
</dbReference>
<dbReference type="InterPro" id="IPR017959">
    <property type="entry name" value="Asn/Gln-tRNA_amidoTrfase_suB/E"/>
</dbReference>
<dbReference type="Gene3D" id="1.10.10.410">
    <property type="match status" value="1"/>
</dbReference>
<dbReference type="Pfam" id="PF02934">
    <property type="entry name" value="GatB_N"/>
    <property type="match status" value="1"/>
</dbReference>
<dbReference type="InterPro" id="IPR023168">
    <property type="entry name" value="GatB_Yqey_C_2"/>
</dbReference>
<dbReference type="GO" id="GO:0004812">
    <property type="term" value="F:aminoacyl-tRNA ligase activity"/>
    <property type="evidence" value="ECO:0007669"/>
    <property type="project" value="InterPro"/>
</dbReference>
<dbReference type="InterPro" id="IPR014746">
    <property type="entry name" value="Gln_synth/guanido_kin_cat_dom"/>
</dbReference>
<accession>A0A381RQY8</accession>
<organism evidence="7">
    <name type="scientific">marine metagenome</name>
    <dbReference type="NCBI Taxonomy" id="408172"/>
    <lineage>
        <taxon>unclassified sequences</taxon>
        <taxon>metagenomes</taxon>
        <taxon>ecological metagenomes</taxon>
    </lineage>
</organism>
<evidence type="ECO:0000256" key="3">
    <source>
        <dbReference type="ARBA" id="ARBA00022840"/>
    </source>
</evidence>
<sequence length="565" mass="61017">VHQQLDCGKLFCSCPAGTGSPDLGFSRRLHATASEMGQVDTAAAAENVRDFGYHQGDGNCLVEADEEPPRGPNPKAVKIALQVAQLLGAQPLEEMHFMRKVVVDGSNTTGFQRTALVSTGGRLEYDGGSVDIEQLCLEEDSCRRGDGNDNFLLDRLGVPLLEISTAPQLHTPEAVQAAARALGRLLRACRVRRGLGTIRQDVNVSIPEGRRVELKGFQDLGTMPQVVEDEMERQAKLAGITRSEPGPVTEVTRLLANPPTSAWSCRLPGWAGLLGTTKSPLGHPRLGRELADHVRRAGVAGLLHSDEIPAQGVSVDEAETIAAELKCGETDAFILVFEKKEVAMAALERACNRARKTGVPHEVRRVLTEGGSRYLRPMPGAARMYPETDIPPLKLTSENVELPPTLDERSAALPLGTQQAEQLVRASLDGRFYELVTMGSSPKLAARLLLHQLPELRKAGLPTPGKAALEELIEAVASGKLAKEGVDDALATLARGEVLRLESSSNADLDAFIDELLAERKDFVQQRRMEAMGPLMGAVMGEFRGRIDGALVSERLLVKLEEFLG</sequence>
<evidence type="ECO:0000256" key="1">
    <source>
        <dbReference type="ARBA" id="ARBA00022598"/>
    </source>
</evidence>
<evidence type="ECO:0000313" key="7">
    <source>
        <dbReference type="EMBL" id="SUZ94322.1"/>
    </source>
</evidence>
<protein>
    <recommendedName>
        <fullName evidence="6">Asn/Gln amidotransferase domain-containing protein</fullName>
    </recommendedName>
</protein>
<dbReference type="InterPro" id="IPR004414">
    <property type="entry name" value="GatE"/>
</dbReference>
<reference evidence="7" key="1">
    <citation type="submission" date="2018-05" db="EMBL/GenBank/DDBJ databases">
        <authorList>
            <person name="Lanie J.A."/>
            <person name="Ng W.-L."/>
            <person name="Kazmierczak K.M."/>
            <person name="Andrzejewski T.M."/>
            <person name="Davidsen T.M."/>
            <person name="Wayne K.J."/>
            <person name="Tettelin H."/>
            <person name="Glass J.I."/>
            <person name="Rusch D."/>
            <person name="Podicherti R."/>
            <person name="Tsui H.-C.T."/>
            <person name="Winkler M.E."/>
        </authorList>
    </citation>
    <scope>NUCLEOTIDE SEQUENCE</scope>
</reference>
<dbReference type="EMBL" id="UINC01002224">
    <property type="protein sequence ID" value="SUZ94322.1"/>
    <property type="molecule type" value="Genomic_DNA"/>
</dbReference>
<keyword evidence="3" id="KW-0067">ATP-binding</keyword>
<proteinExistence type="inferred from homology"/>
<dbReference type="InterPro" id="IPR004115">
    <property type="entry name" value="GAD-like_sf"/>
</dbReference>
<dbReference type="SUPFAM" id="SSF55261">
    <property type="entry name" value="GAD domain-like"/>
    <property type="match status" value="1"/>
</dbReference>
<dbReference type="AlphaFoldDB" id="A0A381RQY8"/>
<dbReference type="NCBIfam" id="TIGR00134">
    <property type="entry name" value="gatE_arch"/>
    <property type="match status" value="1"/>
</dbReference>
<dbReference type="GO" id="GO:0070681">
    <property type="term" value="P:glutaminyl-tRNAGln biosynthesis via transamidation"/>
    <property type="evidence" value="ECO:0007669"/>
    <property type="project" value="TreeGrafter"/>
</dbReference>
<dbReference type="Gene3D" id="3.30.1360.30">
    <property type="entry name" value="GAD-like domain"/>
    <property type="match status" value="1"/>
</dbReference>
<comment type="catalytic activity">
    <reaction evidence="5">
        <text>L-glutamyl-tRNA(Gln) + L-glutamine + ATP + H2O = L-glutaminyl-tRNA(Gln) + L-glutamate + ADP + phosphate + H(+)</text>
        <dbReference type="Rhea" id="RHEA:17521"/>
        <dbReference type="Rhea" id="RHEA-COMP:9681"/>
        <dbReference type="Rhea" id="RHEA-COMP:9684"/>
        <dbReference type="ChEBI" id="CHEBI:15377"/>
        <dbReference type="ChEBI" id="CHEBI:15378"/>
        <dbReference type="ChEBI" id="CHEBI:29985"/>
        <dbReference type="ChEBI" id="CHEBI:30616"/>
        <dbReference type="ChEBI" id="CHEBI:43474"/>
        <dbReference type="ChEBI" id="CHEBI:58359"/>
        <dbReference type="ChEBI" id="CHEBI:78520"/>
        <dbReference type="ChEBI" id="CHEBI:78521"/>
        <dbReference type="ChEBI" id="CHEBI:456216"/>
    </reaction>
</comment>
<dbReference type="InterPro" id="IPR006075">
    <property type="entry name" value="Asn/Gln-tRNA_Trfase_suB/E_cat"/>
</dbReference>
<feature type="domain" description="Asn/Gln amidotransferase" evidence="6">
    <location>
        <begin position="431"/>
        <end position="560"/>
    </location>
</feature>
<dbReference type="PANTHER" id="PTHR11659">
    <property type="entry name" value="GLUTAMYL-TRNA GLN AMIDOTRANSFERASE SUBUNIT B MITOCHONDRIAL AND PROKARYOTIC PET112-RELATED"/>
    <property type="match status" value="1"/>
</dbReference>
<dbReference type="GO" id="GO:0006412">
    <property type="term" value="P:translation"/>
    <property type="evidence" value="ECO:0007669"/>
    <property type="project" value="UniProtKB-KW"/>
</dbReference>
<keyword evidence="4" id="KW-0648">Protein biosynthesis</keyword>
<gene>
    <name evidence="7" type="ORF">METZ01_LOCUS47176</name>
</gene>
<dbReference type="InterPro" id="IPR003789">
    <property type="entry name" value="Asn/Gln_tRNA_amidoTrase-B-like"/>
</dbReference>
<evidence type="ECO:0000256" key="2">
    <source>
        <dbReference type="ARBA" id="ARBA00022741"/>
    </source>
</evidence>
<evidence type="ECO:0000256" key="4">
    <source>
        <dbReference type="ARBA" id="ARBA00022917"/>
    </source>
</evidence>
<evidence type="ECO:0000259" key="6">
    <source>
        <dbReference type="SMART" id="SM00845"/>
    </source>
</evidence>
<feature type="non-terminal residue" evidence="7">
    <location>
        <position position="1"/>
    </location>
</feature>
<dbReference type="InterPro" id="IPR018027">
    <property type="entry name" value="Asn/Gln_amidotransferase"/>
</dbReference>
<dbReference type="HAMAP" id="MF_00588">
    <property type="entry name" value="GatE"/>
    <property type="match status" value="1"/>
</dbReference>
<dbReference type="PROSITE" id="PS01234">
    <property type="entry name" value="GATB"/>
    <property type="match status" value="1"/>
</dbReference>
<evidence type="ECO:0000256" key="5">
    <source>
        <dbReference type="ARBA" id="ARBA00047913"/>
    </source>
</evidence>
<dbReference type="PANTHER" id="PTHR11659:SF2">
    <property type="entry name" value="GLUTAMYL-TRNA(GLN) AMIDOTRANSFERASE SUBUNIT E"/>
    <property type="match status" value="1"/>
</dbReference>
<dbReference type="GO" id="GO:0005737">
    <property type="term" value="C:cytoplasm"/>
    <property type="evidence" value="ECO:0007669"/>
    <property type="project" value="InterPro"/>
</dbReference>
<keyword evidence="2" id="KW-0547">Nucleotide-binding</keyword>
<name>A0A381RQY8_9ZZZZ</name>
<dbReference type="SMART" id="SM00845">
    <property type="entry name" value="GatB_Yqey"/>
    <property type="match status" value="1"/>
</dbReference>
<dbReference type="Pfam" id="PF02637">
    <property type="entry name" value="GatB_Yqey"/>
    <property type="match status" value="1"/>
</dbReference>
<dbReference type="SUPFAM" id="SSF89095">
    <property type="entry name" value="GatB/YqeY motif"/>
    <property type="match status" value="1"/>
</dbReference>
<dbReference type="GO" id="GO:0050567">
    <property type="term" value="F:glutaminyl-tRNA synthase (glutamine-hydrolyzing) activity"/>
    <property type="evidence" value="ECO:0007669"/>
    <property type="project" value="TreeGrafter"/>
</dbReference>
<keyword evidence="1" id="KW-0436">Ligase</keyword>
<dbReference type="InterPro" id="IPR017958">
    <property type="entry name" value="Gln-tRNA_amidoTrfase_suB_CS"/>
</dbReference>
<dbReference type="SUPFAM" id="SSF55931">
    <property type="entry name" value="Glutamine synthetase/guanido kinase"/>
    <property type="match status" value="1"/>
</dbReference>